<organism evidence="2">
    <name type="scientific">Timema cristinae</name>
    <name type="common">Walking stick</name>
    <dbReference type="NCBI Taxonomy" id="61476"/>
    <lineage>
        <taxon>Eukaryota</taxon>
        <taxon>Metazoa</taxon>
        <taxon>Ecdysozoa</taxon>
        <taxon>Arthropoda</taxon>
        <taxon>Hexapoda</taxon>
        <taxon>Insecta</taxon>
        <taxon>Pterygota</taxon>
        <taxon>Neoptera</taxon>
        <taxon>Polyneoptera</taxon>
        <taxon>Phasmatodea</taxon>
        <taxon>Timematodea</taxon>
        <taxon>Timematoidea</taxon>
        <taxon>Timematidae</taxon>
        <taxon>Timema</taxon>
    </lineage>
</organism>
<reference evidence="2" key="1">
    <citation type="submission" date="2020-11" db="EMBL/GenBank/DDBJ databases">
        <authorList>
            <person name="Tran Van P."/>
        </authorList>
    </citation>
    <scope>NUCLEOTIDE SEQUENCE</scope>
</reference>
<sequence>MDVSIYVICLLLNIGESLSKPSEAVITMEDVSVYPDTSRTNQSVSLKDETQNEQKYYKIKYNNHEESQRSERNSGTSYLFGQISGRPFTGELPINKINDISGEPLNRRKRSLILLSTLAYLGYKTGRYLSHHYHDTLVTRGSKRQGVGLI</sequence>
<evidence type="ECO:0000313" key="2">
    <source>
        <dbReference type="EMBL" id="CAD7402234.1"/>
    </source>
</evidence>
<dbReference type="EMBL" id="OC318493">
    <property type="protein sequence ID" value="CAD7402234.1"/>
    <property type="molecule type" value="Genomic_DNA"/>
</dbReference>
<dbReference type="AlphaFoldDB" id="A0A7R9CWG6"/>
<evidence type="ECO:0000256" key="1">
    <source>
        <dbReference type="SAM" id="SignalP"/>
    </source>
</evidence>
<gene>
    <name evidence="2" type="ORF">TCEB3V08_LOCUS6388</name>
</gene>
<protein>
    <submittedName>
        <fullName evidence="2">Uncharacterized protein</fullName>
    </submittedName>
</protein>
<feature type="signal peptide" evidence="1">
    <location>
        <begin position="1"/>
        <end position="19"/>
    </location>
</feature>
<feature type="chain" id="PRO_5030925240" evidence="1">
    <location>
        <begin position="20"/>
        <end position="150"/>
    </location>
</feature>
<keyword evidence="1" id="KW-0732">Signal</keyword>
<proteinExistence type="predicted"/>
<accession>A0A7R9CWG6</accession>
<name>A0A7R9CWG6_TIMCR</name>